<accession>A0A6S6SAD1</accession>
<sequence>MQKKIIMSMVILSISTLLHAGGDILPTVFETEEVLIPIEPYVPAVPQPVKVPVPAVEPVPPPAPVVVPPLVVNDVLPLGLYVGLGLTAARFNPDCACPAPKGSVDKTAGVVARIGYDFNEYIGLEARGIRTNWKSNGGKIKHAGLFVKPMYPVSKDINVYGLAGYAKTTTQGTKRRVSAETLAWGAGLEYDLESDSPKEGKYNRSFDGYGDQEGGWGLFTDYERLVQKSASPDFDTINFGITYDF</sequence>
<evidence type="ECO:0000256" key="2">
    <source>
        <dbReference type="SAM" id="SignalP"/>
    </source>
</evidence>
<evidence type="ECO:0000313" key="4">
    <source>
        <dbReference type="EMBL" id="CAA6803166.1"/>
    </source>
</evidence>
<keyword evidence="1 2" id="KW-0732">Signal</keyword>
<feature type="domain" description="Outer membrane protein beta-barrel" evidence="3">
    <location>
        <begin position="78"/>
        <end position="245"/>
    </location>
</feature>
<dbReference type="Gene3D" id="2.40.160.20">
    <property type="match status" value="1"/>
</dbReference>
<dbReference type="SUPFAM" id="SSF56925">
    <property type="entry name" value="OMPA-like"/>
    <property type="match status" value="1"/>
</dbReference>
<dbReference type="Pfam" id="PF13505">
    <property type="entry name" value="OMP_b-brl"/>
    <property type="match status" value="1"/>
</dbReference>
<proteinExistence type="predicted"/>
<organism evidence="4">
    <name type="scientific">uncultured Sulfurovum sp</name>
    <dbReference type="NCBI Taxonomy" id="269237"/>
    <lineage>
        <taxon>Bacteria</taxon>
        <taxon>Pseudomonadati</taxon>
        <taxon>Campylobacterota</taxon>
        <taxon>Epsilonproteobacteria</taxon>
        <taxon>Campylobacterales</taxon>
        <taxon>Sulfurovaceae</taxon>
        <taxon>Sulfurovum</taxon>
        <taxon>environmental samples</taxon>
    </lineage>
</organism>
<reference evidence="4" key="1">
    <citation type="submission" date="2020-01" db="EMBL/GenBank/DDBJ databases">
        <authorList>
            <person name="Meier V. D."/>
            <person name="Meier V D."/>
        </authorList>
    </citation>
    <scope>NUCLEOTIDE SEQUENCE</scope>
    <source>
        <strain evidence="4">HLG_WM_MAG_04</strain>
    </source>
</reference>
<evidence type="ECO:0000259" key="3">
    <source>
        <dbReference type="Pfam" id="PF13505"/>
    </source>
</evidence>
<dbReference type="InterPro" id="IPR027385">
    <property type="entry name" value="Beta-barrel_OMP"/>
</dbReference>
<gene>
    <name evidence="4" type="ORF">HELGO_WM2217</name>
</gene>
<dbReference type="EMBL" id="CACVAX010000006">
    <property type="protein sequence ID" value="CAA6803166.1"/>
    <property type="molecule type" value="Genomic_DNA"/>
</dbReference>
<evidence type="ECO:0000256" key="1">
    <source>
        <dbReference type="ARBA" id="ARBA00022729"/>
    </source>
</evidence>
<feature type="signal peptide" evidence="2">
    <location>
        <begin position="1"/>
        <end position="20"/>
    </location>
</feature>
<protein>
    <recommendedName>
        <fullName evidence="3">Outer membrane protein beta-barrel domain-containing protein</fullName>
    </recommendedName>
</protein>
<dbReference type="InterPro" id="IPR011250">
    <property type="entry name" value="OMP/PagP_B-barrel"/>
</dbReference>
<feature type="chain" id="PRO_5028404254" description="Outer membrane protein beta-barrel domain-containing protein" evidence="2">
    <location>
        <begin position="21"/>
        <end position="245"/>
    </location>
</feature>
<dbReference type="AlphaFoldDB" id="A0A6S6SAD1"/>
<name>A0A6S6SAD1_9BACT</name>